<dbReference type="PANTHER" id="PTHR23128">
    <property type="entry name" value="SERPENTINE RECEPTOR, CLASS E (EPSILON)-RELATED"/>
    <property type="match status" value="1"/>
</dbReference>
<evidence type="ECO:0000256" key="6">
    <source>
        <dbReference type="SAM" id="MobiDB-lite"/>
    </source>
</evidence>
<evidence type="ECO:0000256" key="2">
    <source>
        <dbReference type="ARBA" id="ARBA00006803"/>
    </source>
</evidence>
<accession>A0A6A5HS44</accession>
<evidence type="ECO:0000256" key="7">
    <source>
        <dbReference type="SAM" id="Phobius"/>
    </source>
</evidence>
<feature type="region of interest" description="Disordered" evidence="6">
    <location>
        <begin position="1"/>
        <end position="29"/>
    </location>
</feature>
<comment type="caution">
    <text evidence="8">The sequence shown here is derived from an EMBL/GenBank/DDBJ whole genome shotgun (WGS) entry which is preliminary data.</text>
</comment>
<dbReference type="GO" id="GO:0007606">
    <property type="term" value="P:sensory perception of chemical stimulus"/>
    <property type="evidence" value="ECO:0007669"/>
    <property type="project" value="InterPro"/>
</dbReference>
<keyword evidence="4 7" id="KW-1133">Transmembrane helix</keyword>
<feature type="transmembrane region" description="Helical" evidence="7">
    <location>
        <begin position="208"/>
        <end position="227"/>
    </location>
</feature>
<evidence type="ECO:0000313" key="8">
    <source>
        <dbReference type="EMBL" id="KAF1769157.1"/>
    </source>
</evidence>
<proteinExistence type="inferred from homology"/>
<gene>
    <name evidence="8" type="ORF">GCK72_000971</name>
</gene>
<keyword evidence="5 7" id="KW-0472">Membrane</keyword>
<feature type="transmembrane region" description="Helical" evidence="7">
    <location>
        <begin position="297"/>
        <end position="318"/>
    </location>
</feature>
<dbReference type="EMBL" id="WUAV01000001">
    <property type="protein sequence ID" value="KAF1769157.1"/>
    <property type="molecule type" value="Genomic_DNA"/>
</dbReference>
<dbReference type="RefSeq" id="XP_053591426.1">
    <property type="nucleotide sequence ID" value="XM_053722781.1"/>
</dbReference>
<keyword evidence="3 7" id="KW-0812">Transmembrane</keyword>
<comment type="subcellular location">
    <subcellularLocation>
        <location evidence="1">Membrane</location>
        <topology evidence="1">Multi-pass membrane protein</topology>
    </subcellularLocation>
</comment>
<feature type="compositionally biased region" description="Low complexity" evidence="6">
    <location>
        <begin position="1"/>
        <end position="22"/>
    </location>
</feature>
<dbReference type="PANTHER" id="PTHR23128:SF137">
    <property type="entry name" value="SERPENTINE RECEPTOR, CLASS E (EPSILON)"/>
    <property type="match status" value="1"/>
</dbReference>
<evidence type="ECO:0000256" key="4">
    <source>
        <dbReference type="ARBA" id="ARBA00022989"/>
    </source>
</evidence>
<evidence type="ECO:0000256" key="1">
    <source>
        <dbReference type="ARBA" id="ARBA00004141"/>
    </source>
</evidence>
<evidence type="ECO:0000313" key="9">
    <source>
        <dbReference type="Proteomes" id="UP000483820"/>
    </source>
</evidence>
<dbReference type="InterPro" id="IPR004151">
    <property type="entry name" value="7TM_GPCR_serpentine_rcpt_Sre"/>
</dbReference>
<feature type="transmembrane region" description="Helical" evidence="7">
    <location>
        <begin position="77"/>
        <end position="99"/>
    </location>
</feature>
<dbReference type="Pfam" id="PF03125">
    <property type="entry name" value="Sre"/>
    <property type="match status" value="1"/>
</dbReference>
<feature type="transmembrane region" description="Helical" evidence="7">
    <location>
        <begin position="330"/>
        <end position="351"/>
    </location>
</feature>
<reference evidence="8 9" key="1">
    <citation type="submission" date="2019-12" db="EMBL/GenBank/DDBJ databases">
        <title>Chromosome-level assembly of the Caenorhabditis remanei genome.</title>
        <authorList>
            <person name="Teterina A.A."/>
            <person name="Willis J.H."/>
            <person name="Phillips P.C."/>
        </authorList>
    </citation>
    <scope>NUCLEOTIDE SEQUENCE [LARGE SCALE GENOMIC DNA]</scope>
    <source>
        <strain evidence="8 9">PX506</strain>
        <tissue evidence="8">Whole organism</tissue>
    </source>
</reference>
<protein>
    <submittedName>
        <fullName evidence="8">Uncharacterized protein</fullName>
    </submittedName>
</protein>
<evidence type="ECO:0000256" key="5">
    <source>
        <dbReference type="ARBA" id="ARBA00023136"/>
    </source>
</evidence>
<dbReference type="CTD" id="9811103"/>
<name>A0A6A5HS44_CAERE</name>
<dbReference type="GeneID" id="9811103"/>
<dbReference type="KEGG" id="crq:GCK72_000971"/>
<comment type="similarity">
    <text evidence="2">Belongs to the nematode receptor-like protein sre family.</text>
</comment>
<dbReference type="GO" id="GO:0016020">
    <property type="term" value="C:membrane"/>
    <property type="evidence" value="ECO:0007669"/>
    <property type="project" value="UniProtKB-SubCell"/>
</dbReference>
<feature type="transmembrane region" description="Helical" evidence="7">
    <location>
        <begin position="176"/>
        <end position="196"/>
    </location>
</feature>
<organism evidence="8 9">
    <name type="scientific">Caenorhabditis remanei</name>
    <name type="common">Caenorhabditis vulgaris</name>
    <dbReference type="NCBI Taxonomy" id="31234"/>
    <lineage>
        <taxon>Eukaryota</taxon>
        <taxon>Metazoa</taxon>
        <taxon>Ecdysozoa</taxon>
        <taxon>Nematoda</taxon>
        <taxon>Chromadorea</taxon>
        <taxon>Rhabditida</taxon>
        <taxon>Rhabditina</taxon>
        <taxon>Rhabditomorpha</taxon>
        <taxon>Rhabditoidea</taxon>
        <taxon>Rhabditidae</taxon>
        <taxon>Peloderinae</taxon>
        <taxon>Caenorhabditis</taxon>
    </lineage>
</organism>
<dbReference type="Proteomes" id="UP000483820">
    <property type="component" value="Chromosome I"/>
</dbReference>
<sequence length="423" mass="48941">MDLDETSLSSSDSTLKSGSNSSQKAIKAQPKTFSFPSDRVSFNPTCPSDMSHWVQDDLTVMAIFIRNSHQMPSSIGVLVQAVLFILSFIFTLIGVSMAMRFTIFHKNQRNIFISLLLLWFELLMCRILLWAFKYNLAIEIRDAIDCNDACHHFGKCSIPENLFDPIFIAGIMRYHYMYFVITTPVGILTERIFATMLVKDYEKKSRHWIFILIFVTQNVFACTMSVVTTTKGITFQVLISAVIVSLFASAVIYSLVEYFNQQRLMVLEREHRTTNYTLSIRYQLKENLKTLKLMRRFFISIIAIIIAMGLANSLPVILNLDEDIIMTIRVYMDYIFHSNPVFLVPTAIFTIENYRKYTVNKAKTTFGMRVESQKVDIRKLRPQIDRETDVYFEIFERQLEGDGACRGKMRTGSLRKPKINAKY</sequence>
<feature type="transmembrane region" description="Helical" evidence="7">
    <location>
        <begin position="233"/>
        <end position="256"/>
    </location>
</feature>
<feature type="transmembrane region" description="Helical" evidence="7">
    <location>
        <begin position="111"/>
        <end position="132"/>
    </location>
</feature>
<evidence type="ECO:0000256" key="3">
    <source>
        <dbReference type="ARBA" id="ARBA00022692"/>
    </source>
</evidence>
<dbReference type="AlphaFoldDB" id="A0A6A5HS44"/>